<dbReference type="Gene3D" id="1.20.5.1030">
    <property type="entry name" value="Preprotein translocase secy subunit"/>
    <property type="match status" value="1"/>
</dbReference>
<evidence type="ECO:0000256" key="2">
    <source>
        <dbReference type="ARBA" id="ARBA00022448"/>
    </source>
</evidence>
<comment type="subcellular location">
    <subcellularLocation>
        <location evidence="8">Cell membrane</location>
        <topology evidence="8">Single-pass membrane protein</topology>
    </subcellularLocation>
    <subcellularLocation>
        <location evidence="1">Membrane</location>
    </subcellularLocation>
</comment>
<keyword evidence="7 8" id="KW-0472">Membrane</keyword>
<dbReference type="InterPro" id="IPR001901">
    <property type="entry name" value="Translocase_SecE/Sec61-g"/>
</dbReference>
<evidence type="ECO:0000256" key="4">
    <source>
        <dbReference type="ARBA" id="ARBA00022927"/>
    </source>
</evidence>
<comment type="function">
    <text evidence="8">Essential subunit of the Sec protein translocation channel SecYEG. Clamps together the 2 halves of SecY. May contact the channel plug during translocation.</text>
</comment>
<dbReference type="PRINTS" id="PR01650">
    <property type="entry name" value="SECETRNLCASE"/>
</dbReference>
<feature type="transmembrane region" description="Helical" evidence="8">
    <location>
        <begin position="32"/>
        <end position="60"/>
    </location>
</feature>
<evidence type="ECO:0000256" key="3">
    <source>
        <dbReference type="ARBA" id="ARBA00022692"/>
    </source>
</evidence>
<name>A0A1H4CMG7_9BACT</name>
<dbReference type="InterPro" id="IPR005807">
    <property type="entry name" value="SecE_bac"/>
</dbReference>
<dbReference type="NCBIfam" id="TIGR00964">
    <property type="entry name" value="secE_bact"/>
    <property type="match status" value="1"/>
</dbReference>
<dbReference type="HAMAP" id="MF_00422">
    <property type="entry name" value="SecE"/>
    <property type="match status" value="1"/>
</dbReference>
<dbReference type="OrthoDB" id="9810735at2"/>
<evidence type="ECO:0000313" key="9">
    <source>
        <dbReference type="EMBL" id="SEA61510.1"/>
    </source>
</evidence>
<comment type="similarity">
    <text evidence="8">Belongs to the SecE/SEC61-gamma family.</text>
</comment>
<keyword evidence="10" id="KW-1185">Reference proteome</keyword>
<evidence type="ECO:0000256" key="5">
    <source>
        <dbReference type="ARBA" id="ARBA00022989"/>
    </source>
</evidence>
<dbReference type="STRING" id="551991.SAMN05192529_13336"/>
<dbReference type="InterPro" id="IPR038379">
    <property type="entry name" value="SecE_sf"/>
</dbReference>
<keyword evidence="3 8" id="KW-0812">Transmembrane</keyword>
<keyword evidence="5 8" id="KW-1133">Transmembrane helix</keyword>
<evidence type="ECO:0000256" key="6">
    <source>
        <dbReference type="ARBA" id="ARBA00023010"/>
    </source>
</evidence>
<evidence type="ECO:0000313" key="10">
    <source>
        <dbReference type="Proteomes" id="UP000199041"/>
    </source>
</evidence>
<dbReference type="Pfam" id="PF00584">
    <property type="entry name" value="SecE"/>
    <property type="match status" value="1"/>
</dbReference>
<dbReference type="AlphaFoldDB" id="A0A1H4CMG7"/>
<reference evidence="9 10" key="1">
    <citation type="submission" date="2016-10" db="EMBL/GenBank/DDBJ databases">
        <authorList>
            <person name="de Groot N.N."/>
        </authorList>
    </citation>
    <scope>NUCLEOTIDE SEQUENCE [LARGE SCALE GENOMIC DNA]</scope>
    <source>
        <strain evidence="9 10">Vu-144</strain>
    </source>
</reference>
<keyword evidence="2 8" id="KW-0813">Transport</keyword>
<dbReference type="GO" id="GO:0065002">
    <property type="term" value="P:intracellular protein transmembrane transport"/>
    <property type="evidence" value="ECO:0007669"/>
    <property type="project" value="UniProtKB-UniRule"/>
</dbReference>
<dbReference type="GO" id="GO:0005886">
    <property type="term" value="C:plasma membrane"/>
    <property type="evidence" value="ECO:0007669"/>
    <property type="project" value="UniProtKB-SubCell"/>
</dbReference>
<keyword evidence="4 8" id="KW-0653">Protein transport</keyword>
<dbReference type="GO" id="GO:0006605">
    <property type="term" value="P:protein targeting"/>
    <property type="evidence" value="ECO:0007669"/>
    <property type="project" value="UniProtKB-UniRule"/>
</dbReference>
<evidence type="ECO:0000256" key="1">
    <source>
        <dbReference type="ARBA" id="ARBA00004370"/>
    </source>
</evidence>
<dbReference type="RefSeq" id="WP_091401178.1">
    <property type="nucleotide sequence ID" value="NZ_FNQY01000033.1"/>
</dbReference>
<dbReference type="GO" id="GO:0009306">
    <property type="term" value="P:protein secretion"/>
    <property type="evidence" value="ECO:0007669"/>
    <property type="project" value="UniProtKB-UniRule"/>
</dbReference>
<sequence length="64" mass="7337">MSKVSSYFKESYEELMHKVTWPTWSELQQSTAIVLVSTVLITAVVWLMDAASSSVLKFIYSLFK</sequence>
<dbReference type="EMBL" id="FNQY01000033">
    <property type="protein sequence ID" value="SEA61510.1"/>
    <property type="molecule type" value="Genomic_DNA"/>
</dbReference>
<dbReference type="Proteomes" id="UP000199041">
    <property type="component" value="Unassembled WGS sequence"/>
</dbReference>
<evidence type="ECO:0000256" key="8">
    <source>
        <dbReference type="HAMAP-Rule" id="MF_00422"/>
    </source>
</evidence>
<dbReference type="GO" id="GO:0043952">
    <property type="term" value="P:protein transport by the Sec complex"/>
    <property type="evidence" value="ECO:0007669"/>
    <property type="project" value="UniProtKB-UniRule"/>
</dbReference>
<accession>A0A1H4CMG7</accession>
<keyword evidence="6 8" id="KW-0811">Translocation</keyword>
<keyword evidence="8" id="KW-1003">Cell membrane</keyword>
<proteinExistence type="inferred from homology"/>
<comment type="subunit">
    <text evidence="8">Component of the Sec protein translocase complex. Heterotrimer consisting of SecY, SecE and SecG subunits. The heterotrimers can form oligomers, although 1 heterotrimer is thought to be able to translocate proteins. Interacts with the ribosome. Interacts with SecDF, and other proteins may be involved. Interacts with SecA.</text>
</comment>
<dbReference type="GO" id="GO:0008320">
    <property type="term" value="F:protein transmembrane transporter activity"/>
    <property type="evidence" value="ECO:0007669"/>
    <property type="project" value="UniProtKB-UniRule"/>
</dbReference>
<protein>
    <recommendedName>
        <fullName evidence="8">Protein translocase subunit SecE</fullName>
    </recommendedName>
</protein>
<gene>
    <name evidence="8" type="primary">secE</name>
    <name evidence="9" type="ORF">SAMN05192529_13336</name>
</gene>
<evidence type="ECO:0000256" key="7">
    <source>
        <dbReference type="ARBA" id="ARBA00023136"/>
    </source>
</evidence>
<organism evidence="9 10">
    <name type="scientific">Arachidicoccus rhizosphaerae</name>
    <dbReference type="NCBI Taxonomy" id="551991"/>
    <lineage>
        <taxon>Bacteria</taxon>
        <taxon>Pseudomonadati</taxon>
        <taxon>Bacteroidota</taxon>
        <taxon>Chitinophagia</taxon>
        <taxon>Chitinophagales</taxon>
        <taxon>Chitinophagaceae</taxon>
        <taxon>Arachidicoccus</taxon>
    </lineage>
</organism>